<evidence type="ECO:0000313" key="1">
    <source>
        <dbReference type="EMBL" id="MFK4265322.1"/>
    </source>
</evidence>
<gene>
    <name evidence="1" type="ORF">ACI2L5_10295</name>
</gene>
<accession>A0ABW8LHD3</accession>
<organism evidence="1 2">
    <name type="scientific">Streptomyces milbemycinicus</name>
    <dbReference type="NCBI Taxonomy" id="476552"/>
    <lineage>
        <taxon>Bacteria</taxon>
        <taxon>Bacillati</taxon>
        <taxon>Actinomycetota</taxon>
        <taxon>Actinomycetes</taxon>
        <taxon>Kitasatosporales</taxon>
        <taxon>Streptomycetaceae</taxon>
        <taxon>Streptomyces</taxon>
    </lineage>
</organism>
<dbReference type="InterPro" id="IPR027417">
    <property type="entry name" value="P-loop_NTPase"/>
</dbReference>
<dbReference type="Gene3D" id="3.40.50.300">
    <property type="entry name" value="P-loop containing nucleotide triphosphate hydrolases"/>
    <property type="match status" value="1"/>
</dbReference>
<dbReference type="Proteomes" id="UP001620295">
    <property type="component" value="Unassembled WGS sequence"/>
</dbReference>
<name>A0ABW8LHD3_9ACTN</name>
<reference evidence="1 2" key="1">
    <citation type="submission" date="2024-11" db="EMBL/GenBank/DDBJ databases">
        <title>The Natural Products Discovery Center: Release of the First 8490 Sequenced Strains for Exploring Actinobacteria Biosynthetic Diversity.</title>
        <authorList>
            <person name="Kalkreuter E."/>
            <person name="Kautsar S.A."/>
            <person name="Yang D."/>
            <person name="Bader C.D."/>
            <person name="Teijaro C.N."/>
            <person name="Fluegel L."/>
            <person name="Davis C.M."/>
            <person name="Simpson J.R."/>
            <person name="Lauterbach L."/>
            <person name="Steele A.D."/>
            <person name="Gui C."/>
            <person name="Meng S."/>
            <person name="Li G."/>
            <person name="Viehrig K."/>
            <person name="Ye F."/>
            <person name="Su P."/>
            <person name="Kiefer A.F."/>
            <person name="Nichols A."/>
            <person name="Cepeda A.J."/>
            <person name="Yan W."/>
            <person name="Fan B."/>
            <person name="Jiang Y."/>
            <person name="Adhikari A."/>
            <person name="Zheng C.-J."/>
            <person name="Schuster L."/>
            <person name="Cowan T.M."/>
            <person name="Smanski M.J."/>
            <person name="Chevrette M.G."/>
            <person name="De Carvalho L.P.S."/>
            <person name="Shen B."/>
        </authorList>
    </citation>
    <scope>NUCLEOTIDE SEQUENCE [LARGE SCALE GENOMIC DNA]</scope>
    <source>
        <strain evidence="1 2">NPDC020863</strain>
    </source>
</reference>
<dbReference type="RefSeq" id="WP_358636781.1">
    <property type="nucleotide sequence ID" value="NZ_JBFACG010000005.1"/>
</dbReference>
<keyword evidence="2" id="KW-1185">Reference proteome</keyword>
<sequence length="184" mass="20358">MIVWVNGAFGSGKTTLVEELHRRRPDALVFDPEHIGYVLREIVDIPTGNFQDLPLWRRQVAHLALGLAQDYGRRPVLAPMTTVKAEYAEEIFGPLRTAGVAVHHFFLKVSPEVLARRIDARVHHADPARDEEVKRWCKAQIPLCTAVADVLPADTVFLDGERSVGELADMVLARVDGVPRPGGG</sequence>
<proteinExistence type="predicted"/>
<dbReference type="SUPFAM" id="SSF52540">
    <property type="entry name" value="P-loop containing nucleoside triphosphate hydrolases"/>
    <property type="match status" value="1"/>
</dbReference>
<evidence type="ECO:0000313" key="2">
    <source>
        <dbReference type="Proteomes" id="UP001620295"/>
    </source>
</evidence>
<protein>
    <submittedName>
        <fullName evidence="1">AAA family ATPase</fullName>
    </submittedName>
</protein>
<comment type="caution">
    <text evidence="1">The sequence shown here is derived from an EMBL/GenBank/DDBJ whole genome shotgun (WGS) entry which is preliminary data.</text>
</comment>
<dbReference type="EMBL" id="JBJDQH010000003">
    <property type="protein sequence ID" value="MFK4265322.1"/>
    <property type="molecule type" value="Genomic_DNA"/>
</dbReference>
<dbReference type="Pfam" id="PF13671">
    <property type="entry name" value="AAA_33"/>
    <property type="match status" value="1"/>
</dbReference>